<dbReference type="Proteomes" id="UP000182444">
    <property type="component" value="Chromosome 1F"/>
</dbReference>
<dbReference type="EMBL" id="CP017558">
    <property type="protein sequence ID" value="AOW06675.1"/>
    <property type="molecule type" value="Genomic_DNA"/>
</dbReference>
<dbReference type="GeneID" id="94583856"/>
<organism evidence="2">
    <name type="scientific">Yarrowia lipolytica</name>
    <name type="common">Candida lipolytica</name>
    <dbReference type="NCBI Taxonomy" id="4952"/>
    <lineage>
        <taxon>Eukaryota</taxon>
        <taxon>Fungi</taxon>
        <taxon>Dikarya</taxon>
        <taxon>Ascomycota</taxon>
        <taxon>Saccharomycotina</taxon>
        <taxon>Dipodascomycetes</taxon>
        <taxon>Dipodascales</taxon>
        <taxon>Dipodascales incertae sedis</taxon>
        <taxon>Yarrowia</taxon>
    </lineage>
</organism>
<feature type="region of interest" description="Disordered" evidence="1">
    <location>
        <begin position="54"/>
        <end position="77"/>
    </location>
</feature>
<dbReference type="AlphaFoldDB" id="A0A1D8NM23"/>
<evidence type="ECO:0000313" key="2">
    <source>
        <dbReference type="EMBL" id="AOW06675.1"/>
    </source>
</evidence>
<feature type="region of interest" description="Disordered" evidence="1">
    <location>
        <begin position="1"/>
        <end position="27"/>
    </location>
</feature>
<name>A0A1D8NM23_YARLL</name>
<gene>
    <name evidence="2" type="ORF">YALI1_F07416g</name>
</gene>
<proteinExistence type="predicted"/>
<protein>
    <submittedName>
        <fullName evidence="2">Uncharacterized protein</fullName>
    </submittedName>
</protein>
<evidence type="ECO:0000256" key="1">
    <source>
        <dbReference type="SAM" id="MobiDB-lite"/>
    </source>
</evidence>
<dbReference type="RefSeq" id="XP_068139367.1">
    <property type="nucleotide sequence ID" value="XM_068283266.1"/>
</dbReference>
<reference evidence="2" key="1">
    <citation type="journal article" date="2016" name="PLoS ONE">
        <title>Sequence Assembly of Yarrowia lipolytica Strain W29/CLIB89 Shows Transposable Element Diversity.</title>
        <authorList>
            <person name="Magnan C."/>
            <person name="Yu J."/>
            <person name="Chang I."/>
            <person name="Jahn E."/>
            <person name="Kanomata Y."/>
            <person name="Wu J."/>
            <person name="Zeller M."/>
            <person name="Oakes M."/>
            <person name="Baldi P."/>
            <person name="Sandmeyer S."/>
        </authorList>
    </citation>
    <scope>NUCLEOTIDE SEQUENCE [LARGE SCALE GENOMIC DNA]</scope>
    <source>
        <strain evidence="2">CLIB89</strain>
    </source>
</reference>
<accession>A0A1D8NM23</accession>
<feature type="compositionally biased region" description="Polar residues" evidence="1">
    <location>
        <begin position="57"/>
        <end position="71"/>
    </location>
</feature>
<sequence length="77" mass="8532">MEHLDHFTGTAGPVGPGHVHSHGTDPDWRKQVVRQGFVGALIKFVVAFGMNYEPSRAESSPNQSQMTQPNTSRDDWV</sequence>
<dbReference type="VEuPathDB" id="FungiDB:YALI1_F07416g"/>